<dbReference type="AlphaFoldDB" id="A0A0A9FY45"/>
<name>A0A0A9FY45_ARUDO</name>
<reference evidence="1" key="2">
    <citation type="journal article" date="2015" name="Data Brief">
        <title>Shoot transcriptome of the giant reed, Arundo donax.</title>
        <authorList>
            <person name="Barrero R.A."/>
            <person name="Guerrero F.D."/>
            <person name="Moolhuijzen P."/>
            <person name="Goolsby J.A."/>
            <person name="Tidwell J."/>
            <person name="Bellgard S.E."/>
            <person name="Bellgard M.I."/>
        </authorList>
    </citation>
    <scope>NUCLEOTIDE SEQUENCE</scope>
    <source>
        <tissue evidence="1">Shoot tissue taken approximately 20 cm above the soil surface</tissue>
    </source>
</reference>
<proteinExistence type="predicted"/>
<protein>
    <submittedName>
        <fullName evidence="1">Uncharacterized protein</fullName>
    </submittedName>
</protein>
<organism evidence="1">
    <name type="scientific">Arundo donax</name>
    <name type="common">Giant reed</name>
    <name type="synonym">Donax arundinaceus</name>
    <dbReference type="NCBI Taxonomy" id="35708"/>
    <lineage>
        <taxon>Eukaryota</taxon>
        <taxon>Viridiplantae</taxon>
        <taxon>Streptophyta</taxon>
        <taxon>Embryophyta</taxon>
        <taxon>Tracheophyta</taxon>
        <taxon>Spermatophyta</taxon>
        <taxon>Magnoliopsida</taxon>
        <taxon>Liliopsida</taxon>
        <taxon>Poales</taxon>
        <taxon>Poaceae</taxon>
        <taxon>PACMAD clade</taxon>
        <taxon>Arundinoideae</taxon>
        <taxon>Arundineae</taxon>
        <taxon>Arundo</taxon>
    </lineage>
</organism>
<sequence length="68" mass="8116">MERYVVLRILEKKHTSEQFRIHNFYFRQQRSLALGKEIIGSKHRSSPTKRRIFSVGSISHRSQLSLFV</sequence>
<evidence type="ECO:0000313" key="1">
    <source>
        <dbReference type="EMBL" id="JAE17770.1"/>
    </source>
</evidence>
<accession>A0A0A9FY45</accession>
<reference evidence="1" key="1">
    <citation type="submission" date="2014-09" db="EMBL/GenBank/DDBJ databases">
        <authorList>
            <person name="Magalhaes I.L.F."/>
            <person name="Oliveira U."/>
            <person name="Santos F.R."/>
            <person name="Vidigal T.H.D.A."/>
            <person name="Brescovit A.D."/>
            <person name="Santos A.J."/>
        </authorList>
    </citation>
    <scope>NUCLEOTIDE SEQUENCE</scope>
    <source>
        <tissue evidence="1">Shoot tissue taken approximately 20 cm above the soil surface</tissue>
    </source>
</reference>
<dbReference type="EMBL" id="GBRH01180126">
    <property type="protein sequence ID" value="JAE17770.1"/>
    <property type="molecule type" value="Transcribed_RNA"/>
</dbReference>